<sequence>MAFVTFQAACHSLILTPAPNSPPPSSYSLNSPLLMLPVLILSLQLEKSTHGDVSLPISLVTEGVLGDPHVVRISICLIPVHGHHLSVIMTFIEGFELTLTGSALRMVLAHATGTATTNQLHTRTVLWPYGLQSLPGDVDRCTKGRYIKSTEICHFSLTTATRMQAKLHEEVKIVTNTSTAASTSSGNVVFKESEGSRG</sequence>
<gene>
    <name evidence="1" type="ORF">ALC60_09163</name>
</gene>
<proteinExistence type="predicted"/>
<evidence type="ECO:0000313" key="1">
    <source>
        <dbReference type="EMBL" id="KYQ51730.1"/>
    </source>
</evidence>
<dbReference type="Proteomes" id="UP000075809">
    <property type="component" value="Unassembled WGS sequence"/>
</dbReference>
<dbReference type="AlphaFoldDB" id="A0A151WUX5"/>
<name>A0A151WUX5_9HYME</name>
<evidence type="ECO:0000313" key="2">
    <source>
        <dbReference type="Proteomes" id="UP000075809"/>
    </source>
</evidence>
<accession>A0A151WUX5</accession>
<reference evidence="1 2" key="1">
    <citation type="submission" date="2015-09" db="EMBL/GenBank/DDBJ databases">
        <title>Trachymyrmex zeteki WGS genome.</title>
        <authorList>
            <person name="Nygaard S."/>
            <person name="Hu H."/>
            <person name="Boomsma J."/>
            <person name="Zhang G."/>
        </authorList>
    </citation>
    <scope>NUCLEOTIDE SEQUENCE [LARGE SCALE GENOMIC DNA]</scope>
    <source>
        <strain evidence="1">Tzet28-1</strain>
        <tissue evidence="1">Whole body</tissue>
    </source>
</reference>
<organism evidence="1 2">
    <name type="scientific">Mycetomoellerius zeteki</name>
    <dbReference type="NCBI Taxonomy" id="64791"/>
    <lineage>
        <taxon>Eukaryota</taxon>
        <taxon>Metazoa</taxon>
        <taxon>Ecdysozoa</taxon>
        <taxon>Arthropoda</taxon>
        <taxon>Hexapoda</taxon>
        <taxon>Insecta</taxon>
        <taxon>Pterygota</taxon>
        <taxon>Neoptera</taxon>
        <taxon>Endopterygota</taxon>
        <taxon>Hymenoptera</taxon>
        <taxon>Apocrita</taxon>
        <taxon>Aculeata</taxon>
        <taxon>Formicoidea</taxon>
        <taxon>Formicidae</taxon>
        <taxon>Myrmicinae</taxon>
        <taxon>Mycetomoellerius</taxon>
    </lineage>
</organism>
<protein>
    <submittedName>
        <fullName evidence="1">Uncharacterized protein</fullName>
    </submittedName>
</protein>
<dbReference type="EMBL" id="KQ982716">
    <property type="protein sequence ID" value="KYQ51730.1"/>
    <property type="molecule type" value="Genomic_DNA"/>
</dbReference>
<keyword evidence="2" id="KW-1185">Reference proteome</keyword>